<dbReference type="EMBL" id="WJQU01000003">
    <property type="protein sequence ID" value="KAJ6639194.1"/>
    <property type="molecule type" value="Genomic_DNA"/>
</dbReference>
<name>A0A9Q0MX86_9DIPT</name>
<organism evidence="2 3">
    <name type="scientific">Pseudolycoriella hygida</name>
    <dbReference type="NCBI Taxonomy" id="35572"/>
    <lineage>
        <taxon>Eukaryota</taxon>
        <taxon>Metazoa</taxon>
        <taxon>Ecdysozoa</taxon>
        <taxon>Arthropoda</taxon>
        <taxon>Hexapoda</taxon>
        <taxon>Insecta</taxon>
        <taxon>Pterygota</taxon>
        <taxon>Neoptera</taxon>
        <taxon>Endopterygota</taxon>
        <taxon>Diptera</taxon>
        <taxon>Nematocera</taxon>
        <taxon>Sciaroidea</taxon>
        <taxon>Sciaridae</taxon>
        <taxon>Pseudolycoriella</taxon>
    </lineage>
</organism>
<evidence type="ECO:0000313" key="2">
    <source>
        <dbReference type="EMBL" id="KAJ6639194.1"/>
    </source>
</evidence>
<sequence>MAISSNNNVLQQRRNGNGLSSHEVLKSLGLTKVNVSPNHHRKRLADESHHHPDPPHPDDSEMFIIKLPPNSNFYTKSFSNKNAIDDKDKKLSVEFKSNGKPGRIYHWNMPVLKKMINQHNHRSHSKHSNDAVNDLIDIKQIPTWPKPWENETVEKNLPKTYLRHNGNFAKSKSPSYYVPTRSKKNHSKNKPNENSVHKYFPGNGKPKSFYVLKKKSQKPYYKKIIP</sequence>
<gene>
    <name evidence="2" type="ORF">Bhyg_11934</name>
</gene>
<protein>
    <submittedName>
        <fullName evidence="2">Uncharacterized protein</fullName>
    </submittedName>
</protein>
<accession>A0A9Q0MX86</accession>
<dbReference type="Proteomes" id="UP001151699">
    <property type="component" value="Chromosome X"/>
</dbReference>
<dbReference type="OrthoDB" id="6609132at2759"/>
<feature type="compositionally biased region" description="Basic and acidic residues" evidence="1">
    <location>
        <begin position="44"/>
        <end position="59"/>
    </location>
</feature>
<dbReference type="Pfam" id="PF16027">
    <property type="entry name" value="DUF4786"/>
    <property type="match status" value="1"/>
</dbReference>
<evidence type="ECO:0000313" key="3">
    <source>
        <dbReference type="Proteomes" id="UP001151699"/>
    </source>
</evidence>
<evidence type="ECO:0000256" key="1">
    <source>
        <dbReference type="SAM" id="MobiDB-lite"/>
    </source>
</evidence>
<keyword evidence="3" id="KW-1185">Reference proteome</keyword>
<dbReference type="AlphaFoldDB" id="A0A9Q0MX86"/>
<feature type="region of interest" description="Disordered" evidence="1">
    <location>
        <begin position="164"/>
        <end position="208"/>
    </location>
</feature>
<feature type="region of interest" description="Disordered" evidence="1">
    <location>
        <begin position="41"/>
        <end position="60"/>
    </location>
</feature>
<dbReference type="InterPro" id="IPR031983">
    <property type="entry name" value="DUF4786"/>
</dbReference>
<reference evidence="2" key="1">
    <citation type="submission" date="2022-07" db="EMBL/GenBank/DDBJ databases">
        <authorList>
            <person name="Trinca V."/>
            <person name="Uliana J.V.C."/>
            <person name="Torres T.T."/>
            <person name="Ward R.J."/>
            <person name="Monesi N."/>
        </authorList>
    </citation>
    <scope>NUCLEOTIDE SEQUENCE</scope>
    <source>
        <strain evidence="2">HSMRA1968</strain>
        <tissue evidence="2">Whole embryos</tissue>
    </source>
</reference>
<proteinExistence type="predicted"/>
<comment type="caution">
    <text evidence="2">The sequence shown here is derived from an EMBL/GenBank/DDBJ whole genome shotgun (WGS) entry which is preliminary data.</text>
</comment>